<feature type="transmembrane region" description="Helical" evidence="13">
    <location>
        <begin position="99"/>
        <end position="119"/>
    </location>
</feature>
<keyword evidence="4 13" id="KW-0812">Transmembrane</keyword>
<comment type="function">
    <text evidence="10">May be an inorganic phosphate cotransporter.</text>
</comment>
<evidence type="ECO:0000256" key="13">
    <source>
        <dbReference type="SAM" id="Phobius"/>
    </source>
</evidence>
<dbReference type="GO" id="GO:0015293">
    <property type="term" value="F:symporter activity"/>
    <property type="evidence" value="ECO:0007669"/>
    <property type="project" value="UniProtKB-KW"/>
</dbReference>
<dbReference type="GO" id="GO:0006814">
    <property type="term" value="P:sodium ion transport"/>
    <property type="evidence" value="ECO:0007669"/>
    <property type="project" value="UniProtKB-KW"/>
</dbReference>
<dbReference type="PROSITE" id="PS50850">
    <property type="entry name" value="MFS"/>
    <property type="match status" value="1"/>
</dbReference>
<dbReference type="InterPro" id="IPR011701">
    <property type="entry name" value="MFS"/>
</dbReference>
<evidence type="ECO:0000256" key="8">
    <source>
        <dbReference type="ARBA" id="ARBA00023136"/>
    </source>
</evidence>
<feature type="transmembrane region" description="Helical" evidence="13">
    <location>
        <begin position="419"/>
        <end position="442"/>
    </location>
</feature>
<evidence type="ECO:0000256" key="9">
    <source>
        <dbReference type="ARBA" id="ARBA00023201"/>
    </source>
</evidence>
<comment type="subcellular location">
    <subcellularLocation>
        <location evidence="1">Membrane</location>
        <topology evidence="1">Multi-pass membrane protein</topology>
    </subcellularLocation>
</comment>
<feature type="transmembrane region" description="Helical" evidence="13">
    <location>
        <begin position="385"/>
        <end position="407"/>
    </location>
</feature>
<evidence type="ECO:0000256" key="4">
    <source>
        <dbReference type="ARBA" id="ARBA00022692"/>
    </source>
</evidence>
<accession>A0AA38HWQ1</accession>
<feature type="transmembrane region" description="Helical" evidence="13">
    <location>
        <begin position="72"/>
        <end position="92"/>
    </location>
</feature>
<dbReference type="GO" id="GO:0006820">
    <property type="term" value="P:monoatomic anion transport"/>
    <property type="evidence" value="ECO:0007669"/>
    <property type="project" value="TreeGrafter"/>
</dbReference>
<dbReference type="FunFam" id="1.20.1250.20:FF:000144">
    <property type="entry name" value="Picot, isoform B"/>
    <property type="match status" value="1"/>
</dbReference>
<keyword evidence="16" id="KW-1185">Reference proteome</keyword>
<feature type="region of interest" description="Disordered" evidence="12">
    <location>
        <begin position="451"/>
        <end position="470"/>
    </location>
</feature>
<dbReference type="InterPro" id="IPR050382">
    <property type="entry name" value="MFS_Na/Anion_cotransporter"/>
</dbReference>
<evidence type="ECO:0000256" key="5">
    <source>
        <dbReference type="ARBA" id="ARBA00022847"/>
    </source>
</evidence>
<feature type="transmembrane region" description="Helical" evidence="13">
    <location>
        <begin position="328"/>
        <end position="347"/>
    </location>
</feature>
<dbReference type="SUPFAM" id="SSF103473">
    <property type="entry name" value="MFS general substrate transporter"/>
    <property type="match status" value="1"/>
</dbReference>
<keyword evidence="6 13" id="KW-1133">Transmembrane helix</keyword>
<evidence type="ECO:0000256" key="12">
    <source>
        <dbReference type="SAM" id="MobiDB-lite"/>
    </source>
</evidence>
<dbReference type="PANTHER" id="PTHR11662:SF280">
    <property type="entry name" value="FI21844P1-RELATED"/>
    <property type="match status" value="1"/>
</dbReference>
<evidence type="ECO:0000256" key="3">
    <source>
        <dbReference type="ARBA" id="ARBA00022448"/>
    </source>
</evidence>
<dbReference type="CDD" id="cd17318">
    <property type="entry name" value="MFS_SLC17"/>
    <property type="match status" value="1"/>
</dbReference>
<dbReference type="PANTHER" id="PTHR11662">
    <property type="entry name" value="SOLUTE CARRIER FAMILY 17"/>
    <property type="match status" value="1"/>
</dbReference>
<comment type="similarity">
    <text evidence="2">Belongs to the major facilitator superfamily. Sodium/anion cotransporter family.</text>
</comment>
<dbReference type="Proteomes" id="UP001168821">
    <property type="component" value="Unassembled WGS sequence"/>
</dbReference>
<feature type="transmembrane region" description="Helical" evidence="13">
    <location>
        <begin position="194"/>
        <end position="213"/>
    </location>
</feature>
<evidence type="ECO:0000256" key="2">
    <source>
        <dbReference type="ARBA" id="ARBA00008586"/>
    </source>
</evidence>
<organism evidence="15 16">
    <name type="scientific">Zophobas morio</name>
    <dbReference type="NCBI Taxonomy" id="2755281"/>
    <lineage>
        <taxon>Eukaryota</taxon>
        <taxon>Metazoa</taxon>
        <taxon>Ecdysozoa</taxon>
        <taxon>Arthropoda</taxon>
        <taxon>Hexapoda</taxon>
        <taxon>Insecta</taxon>
        <taxon>Pterygota</taxon>
        <taxon>Neoptera</taxon>
        <taxon>Endopterygota</taxon>
        <taxon>Coleoptera</taxon>
        <taxon>Polyphaga</taxon>
        <taxon>Cucujiformia</taxon>
        <taxon>Tenebrionidae</taxon>
        <taxon>Zophobas</taxon>
    </lineage>
</organism>
<evidence type="ECO:0000256" key="7">
    <source>
        <dbReference type="ARBA" id="ARBA00023053"/>
    </source>
</evidence>
<keyword evidence="7" id="KW-0915">Sodium</keyword>
<evidence type="ECO:0000259" key="14">
    <source>
        <dbReference type="PROSITE" id="PS50850"/>
    </source>
</evidence>
<feature type="transmembrane region" description="Helical" evidence="13">
    <location>
        <begin position="292"/>
        <end position="316"/>
    </location>
</feature>
<feature type="transmembrane region" description="Helical" evidence="13">
    <location>
        <begin position="161"/>
        <end position="182"/>
    </location>
</feature>
<evidence type="ECO:0000313" key="15">
    <source>
        <dbReference type="EMBL" id="KAJ3645135.1"/>
    </source>
</evidence>
<proteinExistence type="inferred from homology"/>
<evidence type="ECO:0000256" key="6">
    <source>
        <dbReference type="ARBA" id="ARBA00022989"/>
    </source>
</evidence>
<sequence length="470" mass="51871">MTASTDLKIQLDEPKPRKWLGLRHIQFFLLFLASIIAYGIRTNMSVGIIAMMSDDPPNKDTPTFPHWTEKETILSAFFWGYVIPQIGAGALVKKFGPKWFLTVTMFINSLFTILVPVMAVEAGQGGVIACRVIQGLNQGFLYPSVHTLLGKWTPLEERSKMASFVYTGGPLGTVIALAITGAIADSMVGWPAAFYLYGAFGIGWTVLWGFIGADSPAKHGRLSEEERQYIEGGVPRDDEELPTPWRSILTSVPFIAILVAHCGQNWGFWTLLTEIPSYMNDIMKYKISDNSLLSALPYLVLWILSFIFSPIADYLIAHYLSIGTVRKIFNTIGKVIPAGALIALSFVDSSQKNLAVGLLVVAVGFNAATYSGFNVNHIDVSPNHAGILMGITNSVSNVLSIIAPLIIKVIPYEQTDPILWRYVFCITAGMYLVASIFFNIFASGEVQPWNTEGEKRCSTTNDEDKNKEKF</sequence>
<evidence type="ECO:0000256" key="10">
    <source>
        <dbReference type="ARBA" id="ARBA00054632"/>
    </source>
</evidence>
<comment type="caution">
    <text evidence="15">The sequence shown here is derived from an EMBL/GenBank/DDBJ whole genome shotgun (WGS) entry which is preliminary data.</text>
</comment>
<keyword evidence="8 13" id="KW-0472">Membrane</keyword>
<feature type="transmembrane region" description="Helical" evidence="13">
    <location>
        <begin position="354"/>
        <end position="373"/>
    </location>
</feature>
<dbReference type="Gene3D" id="1.20.1250.20">
    <property type="entry name" value="MFS general substrate transporter like domains"/>
    <property type="match status" value="2"/>
</dbReference>
<evidence type="ECO:0000256" key="1">
    <source>
        <dbReference type="ARBA" id="ARBA00004141"/>
    </source>
</evidence>
<dbReference type="EMBL" id="JALNTZ010000007">
    <property type="protein sequence ID" value="KAJ3645135.1"/>
    <property type="molecule type" value="Genomic_DNA"/>
</dbReference>
<dbReference type="FunFam" id="1.20.1250.20:FF:000003">
    <property type="entry name" value="Solute carrier family 17 member 3"/>
    <property type="match status" value="1"/>
</dbReference>
<evidence type="ECO:0000256" key="11">
    <source>
        <dbReference type="ARBA" id="ARBA00068450"/>
    </source>
</evidence>
<feature type="transmembrane region" description="Helical" evidence="13">
    <location>
        <begin position="27"/>
        <end position="52"/>
    </location>
</feature>
<name>A0AA38HWQ1_9CUCU</name>
<dbReference type="Pfam" id="PF07690">
    <property type="entry name" value="MFS_1"/>
    <property type="match status" value="1"/>
</dbReference>
<keyword evidence="3" id="KW-0813">Transport</keyword>
<dbReference type="GO" id="GO:0016020">
    <property type="term" value="C:membrane"/>
    <property type="evidence" value="ECO:0007669"/>
    <property type="project" value="UniProtKB-SubCell"/>
</dbReference>
<dbReference type="AlphaFoldDB" id="A0AA38HWQ1"/>
<feature type="domain" description="Major facilitator superfamily (MFS) profile" evidence="14">
    <location>
        <begin position="26"/>
        <end position="446"/>
    </location>
</feature>
<reference evidence="15" key="1">
    <citation type="journal article" date="2023" name="G3 (Bethesda)">
        <title>Whole genome assemblies of Zophobas morio and Tenebrio molitor.</title>
        <authorList>
            <person name="Kaur S."/>
            <person name="Stinson S.A."/>
            <person name="diCenzo G.C."/>
        </authorList>
    </citation>
    <scope>NUCLEOTIDE SEQUENCE</scope>
    <source>
        <strain evidence="15">QUZm001</strain>
    </source>
</reference>
<keyword evidence="9" id="KW-0739">Sodium transport</keyword>
<evidence type="ECO:0000313" key="16">
    <source>
        <dbReference type="Proteomes" id="UP001168821"/>
    </source>
</evidence>
<feature type="transmembrane region" description="Helical" evidence="13">
    <location>
        <begin position="248"/>
        <end position="272"/>
    </location>
</feature>
<gene>
    <name evidence="15" type="ORF">Zmor_022821</name>
</gene>
<protein>
    <recommendedName>
        <fullName evidence="11">Putative inorganic phosphate cotransporter</fullName>
    </recommendedName>
</protein>
<dbReference type="InterPro" id="IPR036259">
    <property type="entry name" value="MFS_trans_sf"/>
</dbReference>
<keyword evidence="5" id="KW-0769">Symport</keyword>
<keyword evidence="9" id="KW-0406">Ion transport</keyword>
<dbReference type="InterPro" id="IPR020846">
    <property type="entry name" value="MFS_dom"/>
</dbReference>
<feature type="compositionally biased region" description="Basic and acidic residues" evidence="12">
    <location>
        <begin position="452"/>
        <end position="470"/>
    </location>
</feature>